<dbReference type="RefSeq" id="WP_091149608.1">
    <property type="nucleotide sequence ID" value="NZ_FNAI01000005.1"/>
</dbReference>
<evidence type="ECO:0000256" key="10">
    <source>
        <dbReference type="SAM" id="MobiDB-lite"/>
    </source>
</evidence>
<dbReference type="NCBIfam" id="TIGR01352">
    <property type="entry name" value="tonB_Cterm"/>
    <property type="match status" value="1"/>
</dbReference>
<evidence type="ECO:0000259" key="12">
    <source>
        <dbReference type="PROSITE" id="PS52015"/>
    </source>
</evidence>
<keyword evidence="3" id="KW-0813">Transport</keyword>
<keyword evidence="5" id="KW-0997">Cell inner membrane</keyword>
<dbReference type="PROSITE" id="PS52015">
    <property type="entry name" value="TONB_CTD"/>
    <property type="match status" value="1"/>
</dbReference>
<keyword evidence="9 11" id="KW-0472">Membrane</keyword>
<comment type="similarity">
    <text evidence="2">Belongs to the TonB family.</text>
</comment>
<organism evidence="13 14">
    <name type="scientific">Mucilaginibacter pineti</name>
    <dbReference type="NCBI Taxonomy" id="1391627"/>
    <lineage>
        <taxon>Bacteria</taxon>
        <taxon>Pseudomonadati</taxon>
        <taxon>Bacteroidota</taxon>
        <taxon>Sphingobacteriia</taxon>
        <taxon>Sphingobacteriales</taxon>
        <taxon>Sphingobacteriaceae</taxon>
        <taxon>Mucilaginibacter</taxon>
    </lineage>
</organism>
<dbReference type="InterPro" id="IPR006260">
    <property type="entry name" value="TonB/TolA_C"/>
</dbReference>
<evidence type="ECO:0000256" key="8">
    <source>
        <dbReference type="ARBA" id="ARBA00022989"/>
    </source>
</evidence>
<evidence type="ECO:0000256" key="11">
    <source>
        <dbReference type="SAM" id="Phobius"/>
    </source>
</evidence>
<keyword evidence="4" id="KW-1003">Cell membrane</keyword>
<reference evidence="13 14" key="1">
    <citation type="submission" date="2016-10" db="EMBL/GenBank/DDBJ databases">
        <authorList>
            <person name="de Groot N.N."/>
        </authorList>
    </citation>
    <scope>NUCLEOTIDE SEQUENCE [LARGE SCALE GENOMIC DNA]</scope>
    <source>
        <strain evidence="13 14">47C3B</strain>
    </source>
</reference>
<dbReference type="OrthoDB" id="649093at2"/>
<feature type="compositionally biased region" description="Gly residues" evidence="10">
    <location>
        <begin position="154"/>
        <end position="167"/>
    </location>
</feature>
<dbReference type="InterPro" id="IPR037682">
    <property type="entry name" value="TonB_C"/>
</dbReference>
<name>A0A1G7BGM2_9SPHI</name>
<evidence type="ECO:0000256" key="7">
    <source>
        <dbReference type="ARBA" id="ARBA00022927"/>
    </source>
</evidence>
<comment type="subcellular location">
    <subcellularLocation>
        <location evidence="1">Cell inner membrane</location>
        <topology evidence="1">Single-pass membrane protein</topology>
        <orientation evidence="1">Periplasmic side</orientation>
    </subcellularLocation>
</comment>
<dbReference type="GO" id="GO:0015031">
    <property type="term" value="P:protein transport"/>
    <property type="evidence" value="ECO:0007669"/>
    <property type="project" value="UniProtKB-KW"/>
</dbReference>
<feature type="transmembrane region" description="Helical" evidence="11">
    <location>
        <begin position="41"/>
        <end position="59"/>
    </location>
</feature>
<protein>
    <submittedName>
        <fullName evidence="13">Protein TonB</fullName>
    </submittedName>
</protein>
<evidence type="ECO:0000256" key="1">
    <source>
        <dbReference type="ARBA" id="ARBA00004383"/>
    </source>
</evidence>
<dbReference type="STRING" id="1391627.SAMN05216464_1056"/>
<dbReference type="Pfam" id="PF03544">
    <property type="entry name" value="TonB_C"/>
    <property type="match status" value="1"/>
</dbReference>
<dbReference type="PANTHER" id="PTHR33446:SF2">
    <property type="entry name" value="PROTEIN TONB"/>
    <property type="match status" value="1"/>
</dbReference>
<feature type="region of interest" description="Disordered" evidence="10">
    <location>
        <begin position="141"/>
        <end position="172"/>
    </location>
</feature>
<evidence type="ECO:0000256" key="4">
    <source>
        <dbReference type="ARBA" id="ARBA00022475"/>
    </source>
</evidence>
<keyword evidence="6 11" id="KW-0812">Transmembrane</keyword>
<evidence type="ECO:0000256" key="9">
    <source>
        <dbReference type="ARBA" id="ARBA00023136"/>
    </source>
</evidence>
<evidence type="ECO:0000313" key="13">
    <source>
        <dbReference type="EMBL" id="SDE25900.1"/>
    </source>
</evidence>
<keyword evidence="7" id="KW-0653">Protein transport</keyword>
<sequence length="281" mass="30344">MSKTKFDLYNDEWLDIVFDHRNKAYGAYDLRLHYGRNMTRAMAMAFAGVAVLVVASIIFRPIIKPVEIVKWTTVKLKDVPPPPPLKAELKKSQEQQVKHTEAPAKASAPVHTVDNRPPVVVPITPPVDPPTIVQLQTAASGSANIEGPATTGNSSGGTGDGKGIEGNGKGKDDNTIYTSGLDVMPEPYGGAAAWSKFLQRTIRYPGAAVDQGVSGKVILSFVIEKDGQLSNIKVDRGVGYGLDEEALRVLKLAKAWKPGMQNGQPVRVKYTIPISFQLGDQ</sequence>
<dbReference type="PANTHER" id="PTHR33446">
    <property type="entry name" value="PROTEIN TONB-RELATED"/>
    <property type="match status" value="1"/>
</dbReference>
<proteinExistence type="inferred from homology"/>
<dbReference type="GO" id="GO:0031992">
    <property type="term" value="F:energy transducer activity"/>
    <property type="evidence" value="ECO:0007669"/>
    <property type="project" value="TreeGrafter"/>
</dbReference>
<accession>A0A1G7BGM2</accession>
<feature type="compositionally biased region" description="Basic and acidic residues" evidence="10">
    <location>
        <begin position="87"/>
        <end position="102"/>
    </location>
</feature>
<dbReference type="Proteomes" id="UP000199072">
    <property type="component" value="Unassembled WGS sequence"/>
</dbReference>
<evidence type="ECO:0000256" key="6">
    <source>
        <dbReference type="ARBA" id="ARBA00022692"/>
    </source>
</evidence>
<keyword evidence="8 11" id="KW-1133">Transmembrane helix</keyword>
<evidence type="ECO:0000256" key="2">
    <source>
        <dbReference type="ARBA" id="ARBA00006555"/>
    </source>
</evidence>
<dbReference type="EMBL" id="FNAI01000005">
    <property type="protein sequence ID" value="SDE25900.1"/>
    <property type="molecule type" value="Genomic_DNA"/>
</dbReference>
<gene>
    <name evidence="13" type="ORF">SAMN05216464_1056</name>
</gene>
<feature type="region of interest" description="Disordered" evidence="10">
    <location>
        <begin position="80"/>
        <end position="117"/>
    </location>
</feature>
<dbReference type="AlphaFoldDB" id="A0A1G7BGM2"/>
<evidence type="ECO:0000256" key="3">
    <source>
        <dbReference type="ARBA" id="ARBA00022448"/>
    </source>
</evidence>
<evidence type="ECO:0000256" key="5">
    <source>
        <dbReference type="ARBA" id="ARBA00022519"/>
    </source>
</evidence>
<dbReference type="InterPro" id="IPR051045">
    <property type="entry name" value="TonB-dependent_transducer"/>
</dbReference>
<feature type="domain" description="TonB C-terminal" evidence="12">
    <location>
        <begin position="189"/>
        <end position="281"/>
    </location>
</feature>
<keyword evidence="14" id="KW-1185">Reference proteome</keyword>
<dbReference type="SUPFAM" id="SSF74653">
    <property type="entry name" value="TolA/TonB C-terminal domain"/>
    <property type="match status" value="1"/>
</dbReference>
<evidence type="ECO:0000313" key="14">
    <source>
        <dbReference type="Proteomes" id="UP000199072"/>
    </source>
</evidence>
<dbReference type="GO" id="GO:0098797">
    <property type="term" value="C:plasma membrane protein complex"/>
    <property type="evidence" value="ECO:0007669"/>
    <property type="project" value="TreeGrafter"/>
</dbReference>
<dbReference type="GO" id="GO:0055085">
    <property type="term" value="P:transmembrane transport"/>
    <property type="evidence" value="ECO:0007669"/>
    <property type="project" value="InterPro"/>
</dbReference>
<dbReference type="Gene3D" id="3.30.1150.10">
    <property type="match status" value="1"/>
</dbReference>